<comment type="caution">
    <text evidence="3">The sequence shown here is derived from an EMBL/GenBank/DDBJ whole genome shotgun (WGS) entry which is preliminary data.</text>
</comment>
<keyword evidence="1" id="KW-0732">Signal</keyword>
<accession>A0ABQ3AY58</accession>
<keyword evidence="4" id="KW-1185">Reference proteome</keyword>
<evidence type="ECO:0000259" key="2">
    <source>
        <dbReference type="Pfam" id="PF06439"/>
    </source>
</evidence>
<feature type="signal peptide" evidence="1">
    <location>
        <begin position="1"/>
        <end position="21"/>
    </location>
</feature>
<proteinExistence type="predicted"/>
<feature type="chain" id="PRO_5045826739" description="3-keto-alpha-glucoside-1,2-lyase/3-keto-2-hydroxy-glucal hydratase domain-containing protein" evidence="1">
    <location>
        <begin position="22"/>
        <end position="231"/>
    </location>
</feature>
<protein>
    <recommendedName>
        <fullName evidence="2">3-keto-alpha-glucoside-1,2-lyase/3-keto-2-hydroxy-glucal hydratase domain-containing protein</fullName>
    </recommendedName>
</protein>
<dbReference type="Pfam" id="PF06439">
    <property type="entry name" value="3keto-disac_hyd"/>
    <property type="match status" value="1"/>
</dbReference>
<dbReference type="Proteomes" id="UP000619761">
    <property type="component" value="Unassembled WGS sequence"/>
</dbReference>
<evidence type="ECO:0000256" key="1">
    <source>
        <dbReference type="SAM" id="SignalP"/>
    </source>
</evidence>
<sequence length="231" mass="26496">MRRFLYLAALLGSLISTHTLAKKSDLTGDPNLWMNVTSFGEVHLLGNELHLLSTGNWFYLTKKRYADFELTLEVNVPKLEEYVNSGVMFRGQIAYQKDIESYQAYGYQAEVDPSSRRWSGGLYEQATERQWLFPLHPERSAPGEHFKQNHSPEWGPAKAGAFRVGDWNRYRIRAVGPEIKIWVNDVLITHVTDTRFTEGHIGIQHHGSKAFAENRSAANTVKFRNITIEEL</sequence>
<feature type="domain" description="3-keto-alpha-glucoside-1,2-lyase/3-keto-2-hydroxy-glucal hydratase" evidence="2">
    <location>
        <begin position="50"/>
        <end position="229"/>
    </location>
</feature>
<gene>
    <name evidence="3" type="ORF">GCM10011613_09580</name>
</gene>
<name>A0ABQ3AY58_9GAMM</name>
<dbReference type="Gene3D" id="2.60.120.560">
    <property type="entry name" value="Exo-inulinase, domain 1"/>
    <property type="match status" value="1"/>
</dbReference>
<reference evidence="4" key="1">
    <citation type="journal article" date="2019" name="Int. J. Syst. Evol. Microbiol.">
        <title>The Global Catalogue of Microorganisms (GCM) 10K type strain sequencing project: providing services to taxonomists for standard genome sequencing and annotation.</title>
        <authorList>
            <consortium name="The Broad Institute Genomics Platform"/>
            <consortium name="The Broad Institute Genome Sequencing Center for Infectious Disease"/>
            <person name="Wu L."/>
            <person name="Ma J."/>
        </authorList>
    </citation>
    <scope>NUCLEOTIDE SEQUENCE [LARGE SCALE GENOMIC DNA]</scope>
    <source>
        <strain evidence="4">KCTC 32239</strain>
    </source>
</reference>
<evidence type="ECO:0000313" key="3">
    <source>
        <dbReference type="EMBL" id="GGY67543.1"/>
    </source>
</evidence>
<dbReference type="InterPro" id="IPR010496">
    <property type="entry name" value="AL/BT2_dom"/>
</dbReference>
<dbReference type="RefSeq" id="WP_189416402.1">
    <property type="nucleotide sequence ID" value="NZ_BMYZ01000001.1"/>
</dbReference>
<evidence type="ECO:0000313" key="4">
    <source>
        <dbReference type="Proteomes" id="UP000619761"/>
    </source>
</evidence>
<dbReference type="EMBL" id="BMYZ01000001">
    <property type="protein sequence ID" value="GGY67543.1"/>
    <property type="molecule type" value="Genomic_DNA"/>
</dbReference>
<organism evidence="3 4">
    <name type="scientific">Cellvibrio zantedeschiae</name>
    <dbReference type="NCBI Taxonomy" id="1237077"/>
    <lineage>
        <taxon>Bacteria</taxon>
        <taxon>Pseudomonadati</taxon>
        <taxon>Pseudomonadota</taxon>
        <taxon>Gammaproteobacteria</taxon>
        <taxon>Cellvibrionales</taxon>
        <taxon>Cellvibrionaceae</taxon>
        <taxon>Cellvibrio</taxon>
    </lineage>
</organism>